<organism evidence="3 4">
    <name type="scientific">Salinactinospora qingdaonensis</name>
    <dbReference type="NCBI Taxonomy" id="702744"/>
    <lineage>
        <taxon>Bacteria</taxon>
        <taxon>Bacillati</taxon>
        <taxon>Actinomycetota</taxon>
        <taxon>Actinomycetes</taxon>
        <taxon>Streptosporangiales</taxon>
        <taxon>Nocardiopsidaceae</taxon>
        <taxon>Salinactinospora</taxon>
    </lineage>
</organism>
<evidence type="ECO:0000313" key="3">
    <source>
        <dbReference type="EMBL" id="GAA3765286.1"/>
    </source>
</evidence>
<gene>
    <name evidence="3" type="ORF">GCM10022402_48220</name>
</gene>
<keyword evidence="2" id="KW-0472">Membrane</keyword>
<feature type="transmembrane region" description="Helical" evidence="2">
    <location>
        <begin position="107"/>
        <end position="129"/>
    </location>
</feature>
<keyword evidence="2" id="KW-1133">Transmembrane helix</keyword>
<evidence type="ECO:0000313" key="4">
    <source>
        <dbReference type="Proteomes" id="UP001500908"/>
    </source>
</evidence>
<name>A0ABP7GHL0_9ACTN</name>
<dbReference type="Proteomes" id="UP001500908">
    <property type="component" value="Unassembled WGS sequence"/>
</dbReference>
<feature type="transmembrane region" description="Helical" evidence="2">
    <location>
        <begin position="69"/>
        <end position="87"/>
    </location>
</feature>
<feature type="transmembrane region" description="Helical" evidence="2">
    <location>
        <begin position="40"/>
        <end position="62"/>
    </location>
</feature>
<comment type="caution">
    <text evidence="3">The sequence shown here is derived from an EMBL/GenBank/DDBJ whole genome shotgun (WGS) entry which is preliminary data.</text>
</comment>
<protein>
    <recommendedName>
        <fullName evidence="5">Tryptophan-associated transmembrane protein (Trp_oprn_chp)</fullName>
    </recommendedName>
</protein>
<accession>A0ABP7GHL0</accession>
<reference evidence="4" key="1">
    <citation type="journal article" date="2019" name="Int. J. Syst. Evol. Microbiol.">
        <title>The Global Catalogue of Microorganisms (GCM) 10K type strain sequencing project: providing services to taxonomists for standard genome sequencing and annotation.</title>
        <authorList>
            <consortium name="The Broad Institute Genomics Platform"/>
            <consortium name="The Broad Institute Genome Sequencing Center for Infectious Disease"/>
            <person name="Wu L."/>
            <person name="Ma J."/>
        </authorList>
    </citation>
    <scope>NUCLEOTIDE SEQUENCE [LARGE SCALE GENOMIC DNA]</scope>
    <source>
        <strain evidence="4">JCM 17137</strain>
    </source>
</reference>
<keyword evidence="2" id="KW-0812">Transmembrane</keyword>
<evidence type="ECO:0000256" key="1">
    <source>
        <dbReference type="SAM" id="MobiDB-lite"/>
    </source>
</evidence>
<keyword evidence="4" id="KW-1185">Reference proteome</keyword>
<evidence type="ECO:0000256" key="2">
    <source>
        <dbReference type="SAM" id="Phobius"/>
    </source>
</evidence>
<sequence length="177" mass="18637">MRHLVGFVVGLILAPAILLGMGWALPRLQTIAGYNGTFLSFSGLTTVAALSTLALIVSVALAAPRLTPLVPGIAGLLLVGASAVHIVRTDLIDTLPLPAPVPGLEGATTLLSLGVYVPVGAALLIPLLLPSRWQSYRPRGAHAAHEEDDYLDDFYDDEDEDDDGEEPAPSHTQRAVM</sequence>
<proteinExistence type="predicted"/>
<dbReference type="RefSeq" id="WP_344977031.1">
    <property type="nucleotide sequence ID" value="NZ_BAABDD010000046.1"/>
</dbReference>
<feature type="compositionally biased region" description="Acidic residues" evidence="1">
    <location>
        <begin position="146"/>
        <end position="166"/>
    </location>
</feature>
<feature type="region of interest" description="Disordered" evidence="1">
    <location>
        <begin position="140"/>
        <end position="177"/>
    </location>
</feature>
<evidence type="ECO:0008006" key="5">
    <source>
        <dbReference type="Google" id="ProtNLM"/>
    </source>
</evidence>
<dbReference type="EMBL" id="BAABDD010000046">
    <property type="protein sequence ID" value="GAA3765286.1"/>
    <property type="molecule type" value="Genomic_DNA"/>
</dbReference>